<dbReference type="VEuPathDB" id="ToxoDB:TGFOU_268710B"/>
<feature type="non-terminal residue" evidence="2">
    <location>
        <position position="1"/>
    </location>
</feature>
<dbReference type="PANTHER" id="PTHR42908:SF3">
    <property type="entry name" value="ELONGATION FACTOR-LIKE GTPASE 1"/>
    <property type="match status" value="1"/>
</dbReference>
<dbReference type="Gene3D" id="3.30.70.240">
    <property type="match status" value="1"/>
</dbReference>
<keyword evidence="2" id="KW-0251">Elongation factor</keyword>
<dbReference type="Pfam" id="PF00679">
    <property type="entry name" value="EFG_C"/>
    <property type="match status" value="1"/>
</dbReference>
<dbReference type="GO" id="GO:0003924">
    <property type="term" value="F:GTPase activity"/>
    <property type="evidence" value="ECO:0007669"/>
    <property type="project" value="TreeGrafter"/>
</dbReference>
<accession>A0A086LD46</accession>
<dbReference type="SMART" id="SM00838">
    <property type="entry name" value="EFG_C"/>
    <property type="match status" value="1"/>
</dbReference>
<proteinExistence type="predicted"/>
<evidence type="ECO:0000313" key="3">
    <source>
        <dbReference type="Proteomes" id="UP000028838"/>
    </source>
</evidence>
<protein>
    <submittedName>
        <fullName evidence="2">Elongation factor Tu GTP binding domain-containing protein</fullName>
    </submittedName>
</protein>
<organism evidence="2 3">
    <name type="scientific">Toxoplasma gondii FOU</name>
    <dbReference type="NCBI Taxonomy" id="943167"/>
    <lineage>
        <taxon>Eukaryota</taxon>
        <taxon>Sar</taxon>
        <taxon>Alveolata</taxon>
        <taxon>Apicomplexa</taxon>
        <taxon>Conoidasida</taxon>
        <taxon>Coccidia</taxon>
        <taxon>Eucoccidiorida</taxon>
        <taxon>Eimeriorina</taxon>
        <taxon>Sarcocystidae</taxon>
        <taxon>Toxoplasma</taxon>
    </lineage>
</organism>
<comment type="caution">
    <text evidence="2">The sequence shown here is derived from an EMBL/GenBank/DDBJ whole genome shotgun (WGS) entry which is preliminary data.</text>
</comment>
<dbReference type="PANTHER" id="PTHR42908">
    <property type="entry name" value="TRANSLATION ELONGATION FACTOR-RELATED"/>
    <property type="match status" value="1"/>
</dbReference>
<gene>
    <name evidence="2" type="ORF">TGFOU_268710B</name>
</gene>
<evidence type="ECO:0000259" key="1">
    <source>
        <dbReference type="SMART" id="SM00838"/>
    </source>
</evidence>
<feature type="domain" description="Elongation factor EFG" evidence="1">
    <location>
        <begin position="20"/>
        <end position="110"/>
    </location>
</feature>
<sequence length="167" mass="18668">VMSMMKEACRRALLQRGRCRIYEAMIRFTVTCEQRVLGKVYGVLSRRRSKIYKEGLLDGQTSLFVVDGCLPTSEAVGIARELRSKASGHVSLQMQFSHWEVLDDDPFPEACMTEEELEEEGVAGIAALASQSCARKIINSIRKTKGLPTEEKVVAAAEKQRTLTKNK</sequence>
<keyword evidence="2" id="KW-0648">Protein biosynthesis</keyword>
<dbReference type="GO" id="GO:0043022">
    <property type="term" value="F:ribosome binding"/>
    <property type="evidence" value="ECO:0007669"/>
    <property type="project" value="TreeGrafter"/>
</dbReference>
<dbReference type="InterPro" id="IPR000640">
    <property type="entry name" value="EFG_V-like"/>
</dbReference>
<evidence type="ECO:0000313" key="2">
    <source>
        <dbReference type="EMBL" id="KFG54564.1"/>
    </source>
</evidence>
<dbReference type="GO" id="GO:0003746">
    <property type="term" value="F:translation elongation factor activity"/>
    <property type="evidence" value="ECO:0007669"/>
    <property type="project" value="UniProtKB-KW"/>
</dbReference>
<name>A0A086LD46_TOXGO</name>
<dbReference type="GO" id="GO:1990904">
    <property type="term" value="C:ribonucleoprotein complex"/>
    <property type="evidence" value="ECO:0007669"/>
    <property type="project" value="TreeGrafter"/>
</dbReference>
<dbReference type="Proteomes" id="UP000028838">
    <property type="component" value="Unassembled WGS sequence"/>
</dbReference>
<dbReference type="InterPro" id="IPR035647">
    <property type="entry name" value="EFG_III/V"/>
</dbReference>
<dbReference type="AlphaFoldDB" id="A0A086LD46"/>
<reference evidence="2 3" key="1">
    <citation type="submission" date="2014-07" db="EMBL/GenBank/DDBJ databases">
        <authorList>
            <person name="Sibley D."/>
            <person name="Venepally P."/>
            <person name="Karamycheva S."/>
            <person name="Hadjithomas M."/>
            <person name="Khan A."/>
            <person name="Brunk B."/>
            <person name="Roos D."/>
            <person name="Caler E."/>
            <person name="Lorenzi H."/>
        </authorList>
    </citation>
    <scope>NUCLEOTIDE SEQUENCE [LARGE SCALE GENOMIC DNA]</scope>
    <source>
        <strain evidence="2 3">FOU</strain>
    </source>
</reference>
<dbReference type="GO" id="GO:0005829">
    <property type="term" value="C:cytosol"/>
    <property type="evidence" value="ECO:0007669"/>
    <property type="project" value="TreeGrafter"/>
</dbReference>
<dbReference type="GO" id="GO:0042256">
    <property type="term" value="P:cytosolic ribosome assembly"/>
    <property type="evidence" value="ECO:0007669"/>
    <property type="project" value="TreeGrafter"/>
</dbReference>
<dbReference type="EMBL" id="AEYH02000525">
    <property type="protein sequence ID" value="KFG54564.1"/>
    <property type="molecule type" value="Genomic_DNA"/>
</dbReference>
<dbReference type="SUPFAM" id="SSF54980">
    <property type="entry name" value="EF-G C-terminal domain-like"/>
    <property type="match status" value="1"/>
</dbReference>